<proteinExistence type="predicted"/>
<reference evidence="1 2" key="2">
    <citation type="journal article" date="2022" name="Mol. Ecol. Resour.">
        <title>The genomes of chicory, endive, great burdock and yacon provide insights into Asteraceae paleo-polyploidization history and plant inulin production.</title>
        <authorList>
            <person name="Fan W."/>
            <person name="Wang S."/>
            <person name="Wang H."/>
            <person name="Wang A."/>
            <person name="Jiang F."/>
            <person name="Liu H."/>
            <person name="Zhao H."/>
            <person name="Xu D."/>
            <person name="Zhang Y."/>
        </authorList>
    </citation>
    <scope>NUCLEOTIDE SEQUENCE [LARGE SCALE GENOMIC DNA]</scope>
    <source>
        <strain evidence="2">cv. Punajuju</strain>
        <tissue evidence="1">Leaves</tissue>
    </source>
</reference>
<organism evidence="1 2">
    <name type="scientific">Cichorium intybus</name>
    <name type="common">Chicory</name>
    <dbReference type="NCBI Taxonomy" id="13427"/>
    <lineage>
        <taxon>Eukaryota</taxon>
        <taxon>Viridiplantae</taxon>
        <taxon>Streptophyta</taxon>
        <taxon>Embryophyta</taxon>
        <taxon>Tracheophyta</taxon>
        <taxon>Spermatophyta</taxon>
        <taxon>Magnoliopsida</taxon>
        <taxon>eudicotyledons</taxon>
        <taxon>Gunneridae</taxon>
        <taxon>Pentapetalae</taxon>
        <taxon>asterids</taxon>
        <taxon>campanulids</taxon>
        <taxon>Asterales</taxon>
        <taxon>Asteraceae</taxon>
        <taxon>Cichorioideae</taxon>
        <taxon>Cichorieae</taxon>
        <taxon>Cichoriinae</taxon>
        <taxon>Cichorium</taxon>
    </lineage>
</organism>
<dbReference type="EMBL" id="CM042017">
    <property type="protein sequence ID" value="KAI3688493.1"/>
    <property type="molecule type" value="Genomic_DNA"/>
</dbReference>
<comment type="caution">
    <text evidence="1">The sequence shown here is derived from an EMBL/GenBank/DDBJ whole genome shotgun (WGS) entry which is preliminary data.</text>
</comment>
<evidence type="ECO:0000313" key="2">
    <source>
        <dbReference type="Proteomes" id="UP001055811"/>
    </source>
</evidence>
<name>A0ACB8YT79_CICIN</name>
<sequence length="1185" mass="134773">MASSDDEGETFADTVSEYYFCDGDDEPLSFSKLPLRWTDSESENSSPTTGAIFLRGNADNGLQKLYKQVKAWKYDFSKSNPEISVLSKDNRWIKLQKPRKSFENEIRSILITVHCLSYLKGKPEASAKSLWDHLSKVFSLYDVRPSENDLRDHMNFIRDAVDRHEKLAKSKFLAAFLENPRKRKISVEAETATKPSFIVDDTHVEAQDDDFVTEPNEDSDSDEEEDHFDSVCAICDNGGSLTCCEGKCFRSFHATPDSEEAIESNCQSLGLTPDQVKRMQQFRCENCMYSQHQCFVCHKLGSSDKSSGAEVFRCSSATCGHFYHPKCVSKLLQPKSEDERKNLLEKIGAGEPFMCPAHKCDVCKQTENEKVEDLQFAICRRCPKSYHRKCLPKNIMFESQAGDDDTVRAWDDLLPKSRALIYCLNHDIDEDLGTPVRTLIFRNIRHSKMDQPSKLPLKKKKSAVKETGTDSENTLKKSVMKSQSQKGGEKSLATKMEVSSSKKRAPVPISSGSVPLKKKKVTDTSKKSLRRSLSAKVKVSSNDGQPSLGSRLFEYLNKGTEKDETCVDDSKQTKAAKSVEKEYLSPIDEDSKQRILDLMKEAASSITLDEVKKYHKEKAPSTHTGSSRVDKSIILARVEGSVEALRVALKKLEEERCDIEDAMAVCEPGVLDQLLRWKDKLRVYLAPFLHGMRYTSFGRHFTKAEKLEKIVEKLKFYVEDGDTVVDFCCGANDFSTLMKKHLDEMGKKKCSYKNYDIMRPKNDFNFEKRDWMSVRTKELASNGSNLIMGLNPPFGKNAALANQFIERALRHMPKLIVLVVPPETERLDSEKQKCPYDLLWEDKELLAGKSFYLPGSVDVNAKQMDQWNNTTPHLYLWSRPDWTTKHKTIAQQHGHIPGEEEPAARSDENPNEKSDMDVDLSVNKDKTKSNTKKSPKKKKSFGQNSRKRNRSNGQESKTEDKHFPEQDETQKLEDKYDKPSGEEDEALKIEVKPLETVVSDISHANEQHLERRYNPVTSEVGDHYSSRSDVGQLVNQHMDMETRYNTPPEYRRPEPPNPSYSMRPQYHHNPGYRGPYFDEMGSRGGYHHEPGLTRYGAHPDPDMGSYNRSSTSTMQRYAPRLDELNHTMMGRPDQQLDEKNHSRNFGPRGMGGYAPPPPPMHAPGFAPGPYNPYSHHNSSGGWLNE</sequence>
<reference evidence="2" key="1">
    <citation type="journal article" date="2022" name="Mol. Ecol. Resour.">
        <title>The genomes of chicory, endive, great burdock and yacon provide insights into Asteraceae palaeo-polyploidization history and plant inulin production.</title>
        <authorList>
            <person name="Fan W."/>
            <person name="Wang S."/>
            <person name="Wang H."/>
            <person name="Wang A."/>
            <person name="Jiang F."/>
            <person name="Liu H."/>
            <person name="Zhao H."/>
            <person name="Xu D."/>
            <person name="Zhang Y."/>
        </authorList>
    </citation>
    <scope>NUCLEOTIDE SEQUENCE [LARGE SCALE GENOMIC DNA]</scope>
    <source>
        <strain evidence="2">cv. Punajuju</strain>
    </source>
</reference>
<evidence type="ECO:0000313" key="1">
    <source>
        <dbReference type="EMBL" id="KAI3688493.1"/>
    </source>
</evidence>
<accession>A0ACB8YT79</accession>
<dbReference type="Proteomes" id="UP001055811">
    <property type="component" value="Linkage Group LG09"/>
</dbReference>
<protein>
    <submittedName>
        <fullName evidence="1">Uncharacterized protein</fullName>
    </submittedName>
</protein>
<gene>
    <name evidence="1" type="ORF">L2E82_46112</name>
</gene>
<keyword evidence="2" id="KW-1185">Reference proteome</keyword>